<dbReference type="Proteomes" id="UP000018559">
    <property type="component" value="Unassembled WGS sequence"/>
</dbReference>
<comment type="caution">
    <text evidence="1">The sequence shown here is derived from an EMBL/GenBank/DDBJ whole genome shotgun (WGS) entry which is preliminary data.</text>
</comment>
<name>V7HX73_9LACO</name>
<dbReference type="AlphaFoldDB" id="V7HX73"/>
<protein>
    <submittedName>
        <fullName evidence="1">AraC family transcriptional regulator</fullName>
    </submittedName>
</protein>
<dbReference type="PATRIC" id="fig|1392007.3.peg.693"/>
<keyword evidence="2" id="KW-1185">Reference proteome</keyword>
<sequence length="80" mass="9446">MFFNMFYVYNTITRKVVSQASNSKEARQTALKLQQKYLKQHNPNYIIEKNIPSDEVDRILQIAAFSYCDDKYLTLAKISF</sequence>
<evidence type="ECO:0000313" key="2">
    <source>
        <dbReference type="Proteomes" id="UP000018559"/>
    </source>
</evidence>
<organism evidence="1 2">
    <name type="scientific">Ligilactobacillus equi DPC 6820</name>
    <dbReference type="NCBI Taxonomy" id="1392007"/>
    <lineage>
        <taxon>Bacteria</taxon>
        <taxon>Bacillati</taxon>
        <taxon>Bacillota</taxon>
        <taxon>Bacilli</taxon>
        <taxon>Lactobacillales</taxon>
        <taxon>Lactobacillaceae</taxon>
        <taxon>Ligilactobacillus</taxon>
    </lineage>
</organism>
<dbReference type="EMBL" id="AWWH01000066">
    <property type="protein sequence ID" value="ETA74487.1"/>
    <property type="molecule type" value="Genomic_DNA"/>
</dbReference>
<reference evidence="1 2" key="1">
    <citation type="journal article" date="2014" name="Genome Announc.">
        <title>The Genome of the Predominant Equine Lactobacillus Species, Lactobacillus equi, Is Reflective of Its Lifestyle Adaptations to an Herbivorous Host.</title>
        <authorList>
            <person name="O'Donnell M.M."/>
            <person name="Harris H.M."/>
            <person name="O'Toole P.W."/>
            <person name="Ross R.P."/>
        </authorList>
    </citation>
    <scope>NUCLEOTIDE SEQUENCE [LARGE SCALE GENOMIC DNA]</scope>
    <source>
        <strain evidence="1 2">DPC 6820</strain>
    </source>
</reference>
<proteinExistence type="predicted"/>
<evidence type="ECO:0000313" key="1">
    <source>
        <dbReference type="EMBL" id="ETA74487.1"/>
    </source>
</evidence>
<accession>V7HX73</accession>
<gene>
    <name evidence="1" type="ORF">LEQ_0352</name>
</gene>